<dbReference type="AlphaFoldDB" id="A0A5J4TAW9"/>
<comment type="caution">
    <text evidence="1">The sequence shown here is derived from an EMBL/GenBank/DDBJ whole genome shotgun (WGS) entry which is preliminary data.</text>
</comment>
<dbReference type="Proteomes" id="UP000324800">
    <property type="component" value="Unassembled WGS sequence"/>
</dbReference>
<protein>
    <submittedName>
        <fullName evidence="1">Uncharacterized protein</fullName>
    </submittedName>
</protein>
<organism evidence="1 2">
    <name type="scientific">Streblomastix strix</name>
    <dbReference type="NCBI Taxonomy" id="222440"/>
    <lineage>
        <taxon>Eukaryota</taxon>
        <taxon>Metamonada</taxon>
        <taxon>Preaxostyla</taxon>
        <taxon>Oxymonadida</taxon>
        <taxon>Streblomastigidae</taxon>
        <taxon>Streblomastix</taxon>
    </lineage>
</organism>
<gene>
    <name evidence="1" type="ORF">EZS28_048948</name>
</gene>
<sequence length="107" mass="11630">MGVIFVESWWANPQSAKKASISGLGMNARTKSAFLSLSYAEGPCSCDELDYYSFSDMLRLFRAGPIGGCPESQQTIEELTISAGGSLQPGGILFCLYLHLNLIFLIQ</sequence>
<evidence type="ECO:0000313" key="2">
    <source>
        <dbReference type="Proteomes" id="UP000324800"/>
    </source>
</evidence>
<accession>A0A5J4TAW9</accession>
<name>A0A5J4TAW9_9EUKA</name>
<evidence type="ECO:0000313" key="1">
    <source>
        <dbReference type="EMBL" id="KAA6355526.1"/>
    </source>
</evidence>
<dbReference type="EMBL" id="SNRW01034489">
    <property type="protein sequence ID" value="KAA6355526.1"/>
    <property type="molecule type" value="Genomic_DNA"/>
</dbReference>
<proteinExistence type="predicted"/>
<reference evidence="1 2" key="1">
    <citation type="submission" date="2019-03" db="EMBL/GenBank/DDBJ databases">
        <title>Single cell metagenomics reveals metabolic interactions within the superorganism composed of flagellate Streblomastix strix and complex community of Bacteroidetes bacteria on its surface.</title>
        <authorList>
            <person name="Treitli S.C."/>
            <person name="Kolisko M."/>
            <person name="Husnik F."/>
            <person name="Keeling P."/>
            <person name="Hampl V."/>
        </authorList>
    </citation>
    <scope>NUCLEOTIDE SEQUENCE [LARGE SCALE GENOMIC DNA]</scope>
    <source>
        <strain evidence="1">ST1C</strain>
    </source>
</reference>